<accession>A0A194WWZ3</accession>
<feature type="active site" description="Acyl-ester intermediate" evidence="5">
    <location>
        <position position="239"/>
    </location>
</feature>
<feature type="domain" description="Amidase" evidence="7">
    <location>
        <begin position="75"/>
        <end position="559"/>
    </location>
</feature>
<dbReference type="RefSeq" id="XP_018066856.1">
    <property type="nucleotide sequence ID" value="XM_018220355.1"/>
</dbReference>
<evidence type="ECO:0000256" key="1">
    <source>
        <dbReference type="ARBA" id="ARBA00001311"/>
    </source>
</evidence>
<evidence type="ECO:0000256" key="4">
    <source>
        <dbReference type="ARBA" id="ARBA00022801"/>
    </source>
</evidence>
<dbReference type="SUPFAM" id="SSF75304">
    <property type="entry name" value="Amidase signature (AS) enzymes"/>
    <property type="match status" value="1"/>
</dbReference>
<dbReference type="PIRSF" id="PIRSF001221">
    <property type="entry name" value="Amidase_fungi"/>
    <property type="match status" value="1"/>
</dbReference>
<dbReference type="FunCoup" id="A0A194WWZ3">
    <property type="interactions" value="58"/>
</dbReference>
<keyword evidence="9" id="KW-1185">Reference proteome</keyword>
<protein>
    <recommendedName>
        <fullName evidence="3">amidase</fullName>
        <ecNumber evidence="3">3.5.1.4</ecNumber>
    </recommendedName>
</protein>
<feature type="binding site" evidence="6">
    <location>
        <begin position="236"/>
        <end position="239"/>
    </location>
    <ligand>
        <name>substrate</name>
    </ligand>
</feature>
<dbReference type="STRING" id="149040.A0A194WWZ3"/>
<reference evidence="8 9" key="1">
    <citation type="submission" date="2015-10" db="EMBL/GenBank/DDBJ databases">
        <title>Full genome of DAOMC 229536 Phialocephala scopiformis, a fungal endophyte of spruce producing the potent anti-insectan compound rugulosin.</title>
        <authorList>
            <consortium name="DOE Joint Genome Institute"/>
            <person name="Walker A.K."/>
            <person name="Frasz S.L."/>
            <person name="Seifert K.A."/>
            <person name="Miller J.D."/>
            <person name="Mondo S.J."/>
            <person name="Labutti K."/>
            <person name="Lipzen A."/>
            <person name="Dockter R."/>
            <person name="Kennedy M."/>
            <person name="Grigoriev I.V."/>
            <person name="Spatafora J.W."/>
        </authorList>
    </citation>
    <scope>NUCLEOTIDE SEQUENCE [LARGE SCALE GENOMIC DNA]</scope>
    <source>
        <strain evidence="8 9">CBS 120377</strain>
    </source>
</reference>
<comment type="catalytic activity">
    <reaction evidence="1">
        <text>a monocarboxylic acid amide + H2O = a monocarboxylate + NH4(+)</text>
        <dbReference type="Rhea" id="RHEA:12020"/>
        <dbReference type="ChEBI" id="CHEBI:15377"/>
        <dbReference type="ChEBI" id="CHEBI:28938"/>
        <dbReference type="ChEBI" id="CHEBI:35757"/>
        <dbReference type="ChEBI" id="CHEBI:83628"/>
        <dbReference type="EC" id="3.5.1.4"/>
    </reaction>
</comment>
<dbReference type="PANTHER" id="PTHR46072:SF7">
    <property type="entry name" value="AMIDASE"/>
    <property type="match status" value="1"/>
</dbReference>
<dbReference type="InParanoid" id="A0A194WWZ3"/>
<dbReference type="Proteomes" id="UP000070700">
    <property type="component" value="Unassembled WGS sequence"/>
</dbReference>
<feature type="binding site" evidence="6">
    <location>
        <position position="189"/>
    </location>
    <ligand>
        <name>substrate</name>
    </ligand>
</feature>
<evidence type="ECO:0000259" key="7">
    <source>
        <dbReference type="Pfam" id="PF01425"/>
    </source>
</evidence>
<keyword evidence="4" id="KW-0378">Hydrolase</keyword>
<evidence type="ECO:0000313" key="9">
    <source>
        <dbReference type="Proteomes" id="UP000070700"/>
    </source>
</evidence>
<dbReference type="EMBL" id="KQ947424">
    <property type="protein sequence ID" value="KUJ12501.1"/>
    <property type="molecule type" value="Genomic_DNA"/>
</dbReference>
<dbReference type="InterPro" id="IPR036928">
    <property type="entry name" value="AS_sf"/>
</dbReference>
<dbReference type="GeneID" id="28830081"/>
<feature type="active site" description="Charge relay system" evidence="5">
    <location>
        <position position="131"/>
    </location>
</feature>
<dbReference type="OrthoDB" id="6428749at2759"/>
<proteinExistence type="inferred from homology"/>
<comment type="similarity">
    <text evidence="2">Belongs to the amidase family.</text>
</comment>
<dbReference type="InterPro" id="IPR023631">
    <property type="entry name" value="Amidase_dom"/>
</dbReference>
<dbReference type="Pfam" id="PF01425">
    <property type="entry name" value="Amidase"/>
    <property type="match status" value="1"/>
</dbReference>
<organism evidence="8 9">
    <name type="scientific">Mollisia scopiformis</name>
    <name type="common">Conifer needle endophyte fungus</name>
    <name type="synonym">Phialocephala scopiformis</name>
    <dbReference type="NCBI Taxonomy" id="149040"/>
    <lineage>
        <taxon>Eukaryota</taxon>
        <taxon>Fungi</taxon>
        <taxon>Dikarya</taxon>
        <taxon>Ascomycota</taxon>
        <taxon>Pezizomycotina</taxon>
        <taxon>Leotiomycetes</taxon>
        <taxon>Helotiales</taxon>
        <taxon>Mollisiaceae</taxon>
        <taxon>Mollisia</taxon>
    </lineage>
</organism>
<sequence>MVEWQTLAKEKRESVIGLIPKAWLLPSPVPPATEQRDVTGKYIQQFLSPAEIEITETDAVGIVKNTISAKWKARDVAEAFCHRAALAHQMVNCLHEIFFDAAIADAQALDEYYAKHGKPIGPLHGLPVSLKDQFHVKDVETTMGYVGWIGTFEGKKGTNKEKVFESEMVRELRNLGAILYCKTSVPHTLMAGETVNNIIGYTWNPKNRNLACGGSSGGEGALIGLKGSPVGFGTDIGGSIRIPAAFNGLYGIRPSSGRLPYEGMANSMDGQNSILSVVGPIATSVGALKLVIKGLLEQQPWLHDPLVAEIPWRDEQEQAVLDIVKGSGGGQLAFGISKGDGIVNCQPPVRRAIDIVVKTAEKLGHKVFEWAPPSHKRCLEIAFKTWIYDGGADVHAAFALSGEPMASQITSTYGTLKDEYTASQIAANNVAKRAYQKEYMEYWNSTAELTGTGRPIDAVIAPLAPFAAARPDMAKFGSGTLKAKRVMPGLSTWVNMVDYTSAVLPVTLVDKSIDVVDEGYKPLNDQDEKVFLAYDPELYDRAHVAVQIVGRRLQEEKILTITEILGDALGKHVV</sequence>
<evidence type="ECO:0000256" key="6">
    <source>
        <dbReference type="PIRSR" id="PIRSR001221-2"/>
    </source>
</evidence>
<evidence type="ECO:0000256" key="3">
    <source>
        <dbReference type="ARBA" id="ARBA00012922"/>
    </source>
</evidence>
<evidence type="ECO:0000256" key="2">
    <source>
        <dbReference type="ARBA" id="ARBA00009199"/>
    </source>
</evidence>
<dbReference type="Gene3D" id="3.90.1300.10">
    <property type="entry name" value="Amidase signature (AS) domain"/>
    <property type="match status" value="1"/>
</dbReference>
<dbReference type="AlphaFoldDB" id="A0A194WWZ3"/>
<dbReference type="GO" id="GO:0004040">
    <property type="term" value="F:amidase activity"/>
    <property type="evidence" value="ECO:0007669"/>
    <property type="project" value="UniProtKB-EC"/>
</dbReference>
<feature type="active site" description="Charge relay system" evidence="5">
    <location>
        <position position="215"/>
    </location>
</feature>
<dbReference type="KEGG" id="psco:LY89DRAFT_738284"/>
<evidence type="ECO:0000313" key="8">
    <source>
        <dbReference type="EMBL" id="KUJ12501.1"/>
    </source>
</evidence>
<dbReference type="EC" id="3.5.1.4" evidence="3"/>
<dbReference type="InterPro" id="IPR020556">
    <property type="entry name" value="Amidase_CS"/>
</dbReference>
<dbReference type="PANTHER" id="PTHR46072">
    <property type="entry name" value="AMIDASE-RELATED-RELATED"/>
    <property type="match status" value="1"/>
</dbReference>
<feature type="binding site" evidence="6">
    <location>
        <position position="215"/>
    </location>
    <ligand>
        <name>substrate</name>
    </ligand>
</feature>
<gene>
    <name evidence="8" type="ORF">LY89DRAFT_738284</name>
</gene>
<name>A0A194WWZ3_MOLSC</name>
<dbReference type="PROSITE" id="PS00571">
    <property type="entry name" value="AMIDASES"/>
    <property type="match status" value="1"/>
</dbReference>
<evidence type="ECO:0000256" key="5">
    <source>
        <dbReference type="PIRSR" id="PIRSR001221-1"/>
    </source>
</evidence>